<keyword evidence="7" id="KW-1185">Reference proteome</keyword>
<keyword evidence="6" id="KW-0328">Glycosyltransferase</keyword>
<feature type="transmembrane region" description="Helical" evidence="5">
    <location>
        <begin position="180"/>
        <end position="197"/>
    </location>
</feature>
<comment type="subcellular location">
    <subcellularLocation>
        <location evidence="1">Membrane</location>
        <topology evidence="1">Multi-pass membrane protein</topology>
    </subcellularLocation>
</comment>
<dbReference type="NCBIfam" id="NF008978">
    <property type="entry name" value="PRK12324.1-4"/>
    <property type="match status" value="1"/>
</dbReference>
<feature type="transmembrane region" description="Helical" evidence="5">
    <location>
        <begin position="293"/>
        <end position="311"/>
    </location>
</feature>
<evidence type="ECO:0000256" key="1">
    <source>
        <dbReference type="ARBA" id="ARBA00004141"/>
    </source>
</evidence>
<feature type="transmembrane region" description="Helical" evidence="5">
    <location>
        <begin position="59"/>
        <end position="79"/>
    </location>
</feature>
<feature type="transmembrane region" description="Helical" evidence="5">
    <location>
        <begin position="218"/>
        <end position="246"/>
    </location>
</feature>
<dbReference type="EMBL" id="BSTX01000002">
    <property type="protein sequence ID" value="GLZ78442.1"/>
    <property type="molecule type" value="Genomic_DNA"/>
</dbReference>
<dbReference type="InterPro" id="IPR000537">
    <property type="entry name" value="UbiA_prenyltransferase"/>
</dbReference>
<evidence type="ECO:0000313" key="6">
    <source>
        <dbReference type="EMBL" id="GLZ78442.1"/>
    </source>
</evidence>
<evidence type="ECO:0000256" key="5">
    <source>
        <dbReference type="SAM" id="Phobius"/>
    </source>
</evidence>
<keyword evidence="3 5" id="KW-1133">Transmembrane helix</keyword>
<dbReference type="RefSeq" id="WP_285663594.1">
    <property type="nucleotide sequence ID" value="NZ_BSTX01000002.1"/>
</dbReference>
<accession>A0A9W6W3R3</accession>
<evidence type="ECO:0000313" key="7">
    <source>
        <dbReference type="Proteomes" id="UP001165079"/>
    </source>
</evidence>
<evidence type="ECO:0000256" key="4">
    <source>
        <dbReference type="ARBA" id="ARBA00023136"/>
    </source>
</evidence>
<reference evidence="6" key="1">
    <citation type="submission" date="2023-03" db="EMBL/GenBank/DDBJ databases">
        <title>Actinorhabdospora filicis NBRC 111898.</title>
        <authorList>
            <person name="Ichikawa N."/>
            <person name="Sato H."/>
            <person name="Tonouchi N."/>
        </authorList>
    </citation>
    <scope>NUCLEOTIDE SEQUENCE</scope>
    <source>
        <strain evidence="6">NBRC 111898</strain>
    </source>
</reference>
<name>A0A9W6W3R3_9ACTN</name>
<dbReference type="Proteomes" id="UP001165079">
    <property type="component" value="Unassembled WGS sequence"/>
</dbReference>
<dbReference type="GO" id="GO:0016020">
    <property type="term" value="C:membrane"/>
    <property type="evidence" value="ECO:0007669"/>
    <property type="project" value="UniProtKB-SubCell"/>
</dbReference>
<dbReference type="CDD" id="cd13963">
    <property type="entry name" value="PT_UbiA_2"/>
    <property type="match status" value="1"/>
</dbReference>
<gene>
    <name evidence="6" type="ORF">Afil01_32490</name>
</gene>
<protein>
    <submittedName>
        <fullName evidence="6">Decaprenyl-phosphate phosphoribosyltransferase</fullName>
    </submittedName>
</protein>
<dbReference type="InterPro" id="IPR044878">
    <property type="entry name" value="UbiA_sf"/>
</dbReference>
<dbReference type="Gene3D" id="1.10.357.140">
    <property type="entry name" value="UbiA prenyltransferase"/>
    <property type="match status" value="1"/>
</dbReference>
<keyword evidence="6" id="KW-0808">Transferase</keyword>
<feature type="transmembrane region" description="Helical" evidence="5">
    <location>
        <begin position="155"/>
        <end position="174"/>
    </location>
</feature>
<dbReference type="Pfam" id="PF01040">
    <property type="entry name" value="UbiA"/>
    <property type="match status" value="1"/>
</dbReference>
<comment type="caution">
    <text evidence="6">The sequence shown here is derived from an EMBL/GenBank/DDBJ whole genome shotgun (WGS) entry which is preliminary data.</text>
</comment>
<organism evidence="6 7">
    <name type="scientific">Actinorhabdospora filicis</name>
    <dbReference type="NCBI Taxonomy" id="1785913"/>
    <lineage>
        <taxon>Bacteria</taxon>
        <taxon>Bacillati</taxon>
        <taxon>Actinomycetota</taxon>
        <taxon>Actinomycetes</taxon>
        <taxon>Micromonosporales</taxon>
        <taxon>Micromonosporaceae</taxon>
        <taxon>Actinorhabdospora</taxon>
    </lineage>
</organism>
<keyword evidence="4 5" id="KW-0472">Membrane</keyword>
<feature type="transmembrane region" description="Helical" evidence="5">
    <location>
        <begin position="132"/>
        <end position="148"/>
    </location>
</feature>
<dbReference type="GO" id="GO:0016765">
    <property type="term" value="F:transferase activity, transferring alkyl or aryl (other than methyl) groups"/>
    <property type="evidence" value="ECO:0007669"/>
    <property type="project" value="InterPro"/>
</dbReference>
<evidence type="ECO:0000256" key="3">
    <source>
        <dbReference type="ARBA" id="ARBA00022989"/>
    </source>
</evidence>
<proteinExistence type="predicted"/>
<evidence type="ECO:0000256" key="2">
    <source>
        <dbReference type="ARBA" id="ARBA00022692"/>
    </source>
</evidence>
<dbReference type="AlphaFoldDB" id="A0A9W6W3R3"/>
<sequence length="312" mass="32888">MTGPSQGTETLSHPAETRTAGRGFDIGAVVIALRPRQWLKNVLVFGAPLASGTITSPEVARGSMAAFGIFCAAASSVYLCNDVRDRAVDAHHPRKCRRPIAAGLVNPVFALVLALVLAVTALGGAWLVTPELFAVMVIYLVVQAAYCFGLREMAVVDLLVVTSGFLLRALAGGAACDIPVTGWFVSVIGFASLFVVAGKRFSEVVAADRQESGKRALAGVYTASYLRLVWGSALALTLAAYCLWVFEGTGADEPTPWRAVSIVPMVAAMLRYAQLVDGGTAEEPERVLLSDRMLIGCGVVWLVSITAATVLS</sequence>
<dbReference type="GO" id="GO:0016757">
    <property type="term" value="F:glycosyltransferase activity"/>
    <property type="evidence" value="ECO:0007669"/>
    <property type="project" value="UniProtKB-KW"/>
</dbReference>
<feature type="transmembrane region" description="Helical" evidence="5">
    <location>
        <begin position="100"/>
        <end position="126"/>
    </location>
</feature>
<keyword evidence="2 5" id="KW-0812">Transmembrane</keyword>